<reference evidence="1 2" key="1">
    <citation type="journal article" date="2018" name="Evol. Lett.">
        <title>Horizontal gene cluster transfer increased hallucinogenic mushroom diversity.</title>
        <authorList>
            <person name="Reynolds H.T."/>
            <person name="Vijayakumar V."/>
            <person name="Gluck-Thaler E."/>
            <person name="Korotkin H.B."/>
            <person name="Matheny P.B."/>
            <person name="Slot J.C."/>
        </authorList>
    </citation>
    <scope>NUCLEOTIDE SEQUENCE [LARGE SCALE GENOMIC DNA]</scope>
    <source>
        <strain evidence="1 2">SRW20</strain>
    </source>
</reference>
<evidence type="ECO:0000313" key="1">
    <source>
        <dbReference type="EMBL" id="PPQ75456.1"/>
    </source>
</evidence>
<dbReference type="EMBL" id="NHYE01005258">
    <property type="protein sequence ID" value="PPQ75456.1"/>
    <property type="molecule type" value="Genomic_DNA"/>
</dbReference>
<organism evidence="1 2">
    <name type="scientific">Gymnopilus dilepis</name>
    <dbReference type="NCBI Taxonomy" id="231916"/>
    <lineage>
        <taxon>Eukaryota</taxon>
        <taxon>Fungi</taxon>
        <taxon>Dikarya</taxon>
        <taxon>Basidiomycota</taxon>
        <taxon>Agaricomycotina</taxon>
        <taxon>Agaricomycetes</taxon>
        <taxon>Agaricomycetidae</taxon>
        <taxon>Agaricales</taxon>
        <taxon>Agaricineae</taxon>
        <taxon>Hymenogastraceae</taxon>
        <taxon>Gymnopilus</taxon>
    </lineage>
</organism>
<comment type="caution">
    <text evidence="1">The sequence shown here is derived from an EMBL/GenBank/DDBJ whole genome shotgun (WGS) entry which is preliminary data.</text>
</comment>
<protein>
    <submittedName>
        <fullName evidence="1">Uncharacterized protein</fullName>
    </submittedName>
</protein>
<proteinExistence type="predicted"/>
<name>A0A409WAB4_9AGAR</name>
<dbReference type="Proteomes" id="UP000284706">
    <property type="component" value="Unassembled WGS sequence"/>
</dbReference>
<dbReference type="InParanoid" id="A0A409WAB4"/>
<accession>A0A409WAB4</accession>
<dbReference type="AlphaFoldDB" id="A0A409WAB4"/>
<evidence type="ECO:0000313" key="2">
    <source>
        <dbReference type="Proteomes" id="UP000284706"/>
    </source>
</evidence>
<gene>
    <name evidence="1" type="ORF">CVT26_016103</name>
</gene>
<keyword evidence="2" id="KW-1185">Reference proteome</keyword>
<sequence>MSVFLLMFSSRQTINAADRIPGSSPDSADPALLFLGIGIGAAKVEQNEKIRLRLIINEGREGKLSQRSGPDPADPANPWNRRQEQKIDFSVFRGQSACTSSKLDTYFFYVFVSQPTSTSSKITGKGVVQTQTPRRPIQKIQNGISLCYVILETSNFQRFEALHRTVCPYVSGEKPEA</sequence>